<comment type="caution">
    <text evidence="1">The sequence shown here is derived from an EMBL/GenBank/DDBJ whole genome shotgun (WGS) entry which is preliminary data.</text>
</comment>
<sequence>MIRNGILNWITRVFISGLILMVMSNANAESAMKTNYILKFKSNNALCFVKVNDMLVIMNDDMFKGNFMISRTISSFLQNGENTFSVTMLNKPVNNSPKLTSDMWCSAEVKRVNDQEPVMGVKLIVVDSKIQVDKDFYPSPVTYFGDSPRANGAEKNMIEGTKTFNAQDLPDWNWTKARPVTEADIAQVKVFYESLQDAFAQQDLEKIYQMTQGMWDTLAQEQGSTSQAMWDSMNYKRFFKQGYKAIPFNLDGHMFSTYMDGRIFRFEQGYGRVSPLEIENADGEIFTTTPYLSIIDGKVTIVK</sequence>
<dbReference type="EMBL" id="ABJD02000102">
    <property type="protein sequence ID" value="EDU58234.1"/>
    <property type="molecule type" value="Genomic_DNA"/>
</dbReference>
<gene>
    <name evidence="1" type="ORF">PROSTU_03969</name>
</gene>
<evidence type="ECO:0000313" key="2">
    <source>
        <dbReference type="Proteomes" id="UP000004506"/>
    </source>
</evidence>
<dbReference type="Proteomes" id="UP000004506">
    <property type="component" value="Unassembled WGS sequence"/>
</dbReference>
<proteinExistence type="predicted"/>
<reference evidence="2" key="2">
    <citation type="submission" date="2008-04" db="EMBL/GenBank/DDBJ databases">
        <title>Draft genome sequence of Providencia stuartii(ATCC 25827).</title>
        <authorList>
            <person name="Sudarsanam P."/>
            <person name="Ley R."/>
            <person name="Guruge J."/>
            <person name="Turnbaugh P.J."/>
            <person name="Mahowald M."/>
            <person name="Liep D."/>
            <person name="Gordon J."/>
        </authorList>
    </citation>
    <scope>NUCLEOTIDE SEQUENCE [LARGE SCALE GENOMIC DNA]</scope>
    <source>
        <strain evidence="2">ATCC 25827</strain>
    </source>
</reference>
<reference evidence="2" key="1">
    <citation type="submission" date="2008-04" db="EMBL/GenBank/DDBJ databases">
        <title>Draft genome sequence of Providencia stuartii (ATCC 25827).</title>
        <authorList>
            <person name="Sudarsanam P."/>
            <person name="Ley R."/>
            <person name="Guruge J."/>
            <person name="Turnbaugh P.J."/>
            <person name="Mahowald M."/>
            <person name="Liep D."/>
            <person name="Gordon J."/>
        </authorList>
    </citation>
    <scope>NUCLEOTIDE SEQUENCE [LARGE SCALE GENOMIC DNA]</scope>
    <source>
        <strain evidence="2">ATCC 25827</strain>
    </source>
</reference>
<dbReference type="AlphaFoldDB" id="A0AA86YTM0"/>
<protein>
    <submittedName>
        <fullName evidence="1">Uncharacterized protein</fullName>
    </submittedName>
</protein>
<name>A0AA86YTM0_PROST</name>
<reference evidence="1 2" key="3">
    <citation type="submission" date="2008-05" db="EMBL/GenBank/DDBJ databases">
        <authorList>
            <person name="Fulton L."/>
            <person name="Clifton S."/>
            <person name="Fulton B."/>
            <person name="Xu J."/>
            <person name="Minx P."/>
            <person name="Pepin K.H."/>
            <person name="Johnson M."/>
            <person name="Thiruvilangam P."/>
            <person name="Bhonagiri V."/>
            <person name="Nash W.E."/>
            <person name="Mardis E.R."/>
            <person name="Wilson R.K."/>
        </authorList>
    </citation>
    <scope>NUCLEOTIDE SEQUENCE [LARGE SCALE GENOMIC DNA]</scope>
    <source>
        <strain evidence="1 2">ATCC 25827</strain>
    </source>
</reference>
<evidence type="ECO:0000313" key="1">
    <source>
        <dbReference type="EMBL" id="EDU58234.1"/>
    </source>
</evidence>
<dbReference type="RefSeq" id="WP_004915885.1">
    <property type="nucleotide sequence ID" value="NZ_DS607635.1"/>
</dbReference>
<accession>A0AA86YTM0</accession>
<organism evidence="1 2">
    <name type="scientific">Providencia stuartii ATCC 25827</name>
    <dbReference type="NCBI Taxonomy" id="471874"/>
    <lineage>
        <taxon>Bacteria</taxon>
        <taxon>Pseudomonadati</taxon>
        <taxon>Pseudomonadota</taxon>
        <taxon>Gammaproteobacteria</taxon>
        <taxon>Enterobacterales</taxon>
        <taxon>Morganellaceae</taxon>
        <taxon>Providencia</taxon>
    </lineage>
</organism>